<dbReference type="Pfam" id="PF13899">
    <property type="entry name" value="Thioredoxin_7"/>
    <property type="match status" value="1"/>
</dbReference>
<proteinExistence type="predicted"/>
<dbReference type="Gene3D" id="3.40.30.10">
    <property type="entry name" value="Glutaredoxin"/>
    <property type="match status" value="1"/>
</dbReference>
<dbReference type="EMBL" id="CP042912">
    <property type="protein sequence ID" value="QEG23878.1"/>
    <property type="molecule type" value="Genomic_DNA"/>
</dbReference>
<dbReference type="SUPFAM" id="SSF52833">
    <property type="entry name" value="Thioredoxin-like"/>
    <property type="match status" value="1"/>
</dbReference>
<feature type="signal peptide" evidence="2">
    <location>
        <begin position="1"/>
        <end position="21"/>
    </location>
</feature>
<evidence type="ECO:0000259" key="3">
    <source>
        <dbReference type="PROSITE" id="PS51352"/>
    </source>
</evidence>
<dbReference type="STRING" id="980251.GCA_001642875_00203"/>
<evidence type="ECO:0000313" key="4">
    <source>
        <dbReference type="EMBL" id="QEG23878.1"/>
    </source>
</evidence>
<evidence type="ECO:0000256" key="2">
    <source>
        <dbReference type="SAM" id="SignalP"/>
    </source>
</evidence>
<gene>
    <name evidence="4" type="ORF">MFFC18_37820</name>
</gene>
<feature type="domain" description="Thioredoxin" evidence="3">
    <location>
        <begin position="38"/>
        <end position="190"/>
    </location>
</feature>
<organism evidence="4 5">
    <name type="scientific">Mariniblastus fucicola</name>
    <dbReference type="NCBI Taxonomy" id="980251"/>
    <lineage>
        <taxon>Bacteria</taxon>
        <taxon>Pseudomonadati</taxon>
        <taxon>Planctomycetota</taxon>
        <taxon>Planctomycetia</taxon>
        <taxon>Pirellulales</taxon>
        <taxon>Pirellulaceae</taxon>
        <taxon>Mariniblastus</taxon>
    </lineage>
</organism>
<dbReference type="RefSeq" id="WP_075083002.1">
    <property type="nucleotide sequence ID" value="NZ_CP042912.1"/>
</dbReference>
<keyword evidence="5" id="KW-1185">Reference proteome</keyword>
<dbReference type="PROSITE" id="PS51352">
    <property type="entry name" value="THIOREDOXIN_2"/>
    <property type="match status" value="1"/>
</dbReference>
<dbReference type="Proteomes" id="UP000322214">
    <property type="component" value="Chromosome"/>
</dbReference>
<sequence length="253" mass="28297" precursor="true">MKRIICIVALMLVSAASILSVGCSQKSEPQVAKKKMHRTVLRRPPEFSQSTVVVEKSIHRNGKTGSAKSVPAKKVLDEAIEVAKSADKKLFIQFDASWCTWCEKLESFLEQNRPLFENDFHFVKIDTERMAGGAKLFEEFLNGRECGLPCIVILDGDGNEIASSHGRDGKNIGCPFESHEISHFVEMIKNSSDMSQSQLREVGVAMEEYVKTLQDWTLLKPPANESKIQASGPRTWPKNSPLFPRMGLESQKN</sequence>
<dbReference type="OrthoDB" id="267639at2"/>
<name>A0A5B9PC43_9BACT</name>
<feature type="chain" id="PRO_5023065652" evidence="2">
    <location>
        <begin position="22"/>
        <end position="253"/>
    </location>
</feature>
<keyword evidence="2" id="KW-0732">Signal</keyword>
<accession>A0A5B9PC43</accession>
<reference evidence="4 5" key="1">
    <citation type="submission" date="2019-08" db="EMBL/GenBank/DDBJ databases">
        <title>Deep-cultivation of Planctomycetes and their phenomic and genomic characterization uncovers novel biology.</title>
        <authorList>
            <person name="Wiegand S."/>
            <person name="Jogler M."/>
            <person name="Boedeker C."/>
            <person name="Pinto D."/>
            <person name="Vollmers J."/>
            <person name="Rivas-Marin E."/>
            <person name="Kohn T."/>
            <person name="Peeters S.H."/>
            <person name="Heuer A."/>
            <person name="Rast P."/>
            <person name="Oberbeckmann S."/>
            <person name="Bunk B."/>
            <person name="Jeske O."/>
            <person name="Meyerdierks A."/>
            <person name="Storesund J.E."/>
            <person name="Kallscheuer N."/>
            <person name="Luecker S."/>
            <person name="Lage O.M."/>
            <person name="Pohl T."/>
            <person name="Merkel B.J."/>
            <person name="Hornburger P."/>
            <person name="Mueller R.-W."/>
            <person name="Bruemmer F."/>
            <person name="Labrenz M."/>
            <person name="Spormann A.M."/>
            <person name="Op den Camp H."/>
            <person name="Overmann J."/>
            <person name="Amann R."/>
            <person name="Jetten M.S.M."/>
            <person name="Mascher T."/>
            <person name="Medema M.H."/>
            <person name="Devos D.P."/>
            <person name="Kaster A.-K."/>
            <person name="Ovreas L."/>
            <person name="Rohde M."/>
            <person name="Galperin M.Y."/>
            <person name="Jogler C."/>
        </authorList>
    </citation>
    <scope>NUCLEOTIDE SEQUENCE [LARGE SCALE GENOMIC DNA]</scope>
    <source>
        <strain evidence="4 5">FC18</strain>
    </source>
</reference>
<protein>
    <submittedName>
        <fullName evidence="4">Thioredoxin</fullName>
    </submittedName>
</protein>
<dbReference type="PROSITE" id="PS51257">
    <property type="entry name" value="PROKAR_LIPOPROTEIN"/>
    <property type="match status" value="1"/>
</dbReference>
<dbReference type="AlphaFoldDB" id="A0A5B9PC43"/>
<feature type="region of interest" description="Disordered" evidence="1">
    <location>
        <begin position="224"/>
        <end position="253"/>
    </location>
</feature>
<dbReference type="InterPro" id="IPR013766">
    <property type="entry name" value="Thioredoxin_domain"/>
</dbReference>
<dbReference type="InterPro" id="IPR036249">
    <property type="entry name" value="Thioredoxin-like_sf"/>
</dbReference>
<dbReference type="KEGG" id="mff:MFFC18_37820"/>
<evidence type="ECO:0000256" key="1">
    <source>
        <dbReference type="SAM" id="MobiDB-lite"/>
    </source>
</evidence>
<evidence type="ECO:0000313" key="5">
    <source>
        <dbReference type="Proteomes" id="UP000322214"/>
    </source>
</evidence>